<sequence>MAMTRCYTRDTVNAPRPGVALPCNKSLPCDDDDAAVADGSSSNRQFESVVEFDLCQQLPTLPAGIATLYEAVRARRDRQDEFMLGYHFDVGAIDGQTMPASTAQALYWYKRAADNGHTIAQLNLGVLYETGHQNAQARDYPRAVRWYYQAALSGHQGAQFNLGRLFWSGKGVPQDLKTAFGFFKKAAKKGNHMAMTNVGAMYMSGNGVRANANEARRWSQLAAMKSNAVAHHNLGVMYENGLGGRRDLELAASHFRQALDPAMDHPVSEALSRELRRSRDPLIFT</sequence>
<comment type="similarity">
    <text evidence="1">Belongs to the sel-1 family.</text>
</comment>
<dbReference type="Gene3D" id="1.25.40.10">
    <property type="entry name" value="Tetratricopeptide repeat domain"/>
    <property type="match status" value="1"/>
</dbReference>
<dbReference type="Proteomes" id="UP000039324">
    <property type="component" value="Unassembled WGS sequence"/>
</dbReference>
<dbReference type="InterPro" id="IPR050767">
    <property type="entry name" value="Sel1_AlgK"/>
</dbReference>
<accession>A0A0G4J4L8</accession>
<dbReference type="SMART" id="SM00671">
    <property type="entry name" value="SEL1"/>
    <property type="match status" value="5"/>
</dbReference>
<organism evidence="2 3">
    <name type="scientific">Plasmodiophora brassicae</name>
    <name type="common">Clubroot disease agent</name>
    <dbReference type="NCBI Taxonomy" id="37360"/>
    <lineage>
        <taxon>Eukaryota</taxon>
        <taxon>Sar</taxon>
        <taxon>Rhizaria</taxon>
        <taxon>Endomyxa</taxon>
        <taxon>Phytomyxea</taxon>
        <taxon>Plasmodiophorida</taxon>
        <taxon>Plasmodiophoridae</taxon>
        <taxon>Plasmodiophora</taxon>
    </lineage>
</organism>
<dbReference type="InterPro" id="IPR011990">
    <property type="entry name" value="TPR-like_helical_dom_sf"/>
</dbReference>
<reference evidence="2 3" key="1">
    <citation type="submission" date="2015-02" db="EMBL/GenBank/DDBJ databases">
        <authorList>
            <person name="Chooi Y.-H."/>
        </authorList>
    </citation>
    <scope>NUCLEOTIDE SEQUENCE [LARGE SCALE GENOMIC DNA]</scope>
    <source>
        <strain evidence="2">E3</strain>
    </source>
</reference>
<gene>
    <name evidence="2" type="ORF">PBRA_009104</name>
</gene>
<evidence type="ECO:0000313" key="2">
    <source>
        <dbReference type="EMBL" id="CEP02520.1"/>
    </source>
</evidence>
<dbReference type="OMA" id="IGEMHEE"/>
<dbReference type="PANTHER" id="PTHR11102">
    <property type="entry name" value="SEL-1-LIKE PROTEIN"/>
    <property type="match status" value="1"/>
</dbReference>
<evidence type="ECO:0000313" key="3">
    <source>
        <dbReference type="Proteomes" id="UP000039324"/>
    </source>
</evidence>
<dbReference type="InterPro" id="IPR006597">
    <property type="entry name" value="Sel1-like"/>
</dbReference>
<evidence type="ECO:0000256" key="1">
    <source>
        <dbReference type="ARBA" id="ARBA00038101"/>
    </source>
</evidence>
<proteinExistence type="inferred from homology"/>
<keyword evidence="3" id="KW-1185">Reference proteome</keyword>
<dbReference type="SUPFAM" id="SSF81901">
    <property type="entry name" value="HCP-like"/>
    <property type="match status" value="1"/>
</dbReference>
<dbReference type="OrthoDB" id="2384430at2759"/>
<dbReference type="AlphaFoldDB" id="A0A0G4J4L8"/>
<name>A0A0G4J4L8_PLABS</name>
<dbReference type="EMBL" id="CDSF01000130">
    <property type="protein sequence ID" value="CEP02520.1"/>
    <property type="molecule type" value="Genomic_DNA"/>
</dbReference>
<dbReference type="PANTHER" id="PTHR11102:SF160">
    <property type="entry name" value="ERAD-ASSOCIATED E3 UBIQUITIN-PROTEIN LIGASE COMPONENT HRD3"/>
    <property type="match status" value="1"/>
</dbReference>
<dbReference type="STRING" id="37360.A0A0G4J4L8"/>
<dbReference type="Pfam" id="PF08238">
    <property type="entry name" value="Sel1"/>
    <property type="match status" value="5"/>
</dbReference>
<protein>
    <submittedName>
        <fullName evidence="2">Uncharacterized protein</fullName>
    </submittedName>
</protein>